<dbReference type="AlphaFoldDB" id="A0A1L5NRS1"/>
<keyword evidence="1" id="KW-0614">Plasmid</keyword>
<evidence type="ECO:0000313" key="1">
    <source>
        <dbReference type="EMBL" id="APO70603.1"/>
    </source>
</evidence>
<accession>A0A1L5NRS1</accession>
<proteinExistence type="predicted"/>
<geneLocation type="plasmid" evidence="2">
    <name>prgalie4872d</name>
</geneLocation>
<organism evidence="1 2">
    <name type="scientific">Rhizobium gallicum</name>
    <dbReference type="NCBI Taxonomy" id="56730"/>
    <lineage>
        <taxon>Bacteria</taxon>
        <taxon>Pseudomonadati</taxon>
        <taxon>Pseudomonadota</taxon>
        <taxon>Alphaproteobacteria</taxon>
        <taxon>Hyphomicrobiales</taxon>
        <taxon>Rhizobiaceae</taxon>
        <taxon>Rhizobium/Agrobacterium group</taxon>
        <taxon>Rhizobium</taxon>
    </lineage>
</organism>
<protein>
    <submittedName>
        <fullName evidence="1">Uncharacterized protein</fullName>
    </submittedName>
</protein>
<dbReference type="Proteomes" id="UP000184749">
    <property type="component" value="Plasmid pRgalIE4872d"/>
</dbReference>
<evidence type="ECO:0000313" key="2">
    <source>
        <dbReference type="Proteomes" id="UP000184749"/>
    </source>
</evidence>
<name>A0A1L5NRS1_9HYPH</name>
<dbReference type="EMBL" id="CP017105">
    <property type="protein sequence ID" value="APO70603.1"/>
    <property type="molecule type" value="Genomic_DNA"/>
</dbReference>
<gene>
    <name evidence="1" type="ORF">IE4872_PD00060</name>
</gene>
<reference evidence="1 2" key="1">
    <citation type="submission" date="2016-09" db="EMBL/GenBank/DDBJ databases">
        <title>The complete genome sequences of Rhizobium gallicum, symbiovars gallicum and phaseoli, symbionts associated to common bean (Phaseolus vulgaris).</title>
        <authorList>
            <person name="Bustos P."/>
            <person name="Santamaria R.I."/>
            <person name="Perez-Carrascal O.M."/>
            <person name="Juarez S."/>
            <person name="Lozano L."/>
            <person name="Martinez-Flores I."/>
            <person name="Martinez-Romero E."/>
            <person name="Cevallos M."/>
            <person name="Romero D."/>
            <person name="Davila G."/>
            <person name="Gonzalez V."/>
        </authorList>
    </citation>
    <scope>NUCLEOTIDE SEQUENCE [LARGE SCALE GENOMIC DNA]</scope>
    <source>
        <strain evidence="1 2">IE4872</strain>
        <plasmid evidence="2">prgalie4872d</plasmid>
    </source>
</reference>
<sequence>MRWQNCRRIPGRRDSRLYMNLTWIGDRGRGQLLLNVAKWISLSAEFIGNYRCRRCHDSAVLDVDG</sequence>